<evidence type="ECO:0000256" key="1">
    <source>
        <dbReference type="SAM" id="MobiDB-lite"/>
    </source>
</evidence>
<comment type="caution">
    <text evidence="2">The sequence shown here is derived from an EMBL/GenBank/DDBJ whole genome shotgun (WGS) entry which is preliminary data.</text>
</comment>
<keyword evidence="3" id="KW-1185">Reference proteome</keyword>
<reference evidence="2" key="1">
    <citation type="submission" date="2020-05" db="EMBL/GenBank/DDBJ databases">
        <title>Mycena genomes resolve the evolution of fungal bioluminescence.</title>
        <authorList>
            <person name="Tsai I.J."/>
        </authorList>
    </citation>
    <scope>NUCLEOTIDE SEQUENCE</scope>
    <source>
        <strain evidence="2">160909Yilan</strain>
    </source>
</reference>
<gene>
    <name evidence="2" type="ORF">MSAN_02276500</name>
</gene>
<name>A0A8H7CH62_9AGAR</name>
<dbReference type="AlphaFoldDB" id="A0A8H7CH62"/>
<sequence length="123" mass="13335">MPAGGLKDLRRSTSVQGGVYPAWCSPLPVIVPTATCTAFEVAEIVADEWDVAVERIFIKDVYHPHPEVCASQHCRAERATARLMRQAARVPRRCRSSDSKQQVMAKSGNSADAAAVGRLASGW</sequence>
<protein>
    <submittedName>
        <fullName evidence="2">Uncharacterized protein</fullName>
    </submittedName>
</protein>
<accession>A0A8H7CH62</accession>
<dbReference type="Proteomes" id="UP000623467">
    <property type="component" value="Unassembled WGS sequence"/>
</dbReference>
<organism evidence="2 3">
    <name type="scientific">Mycena sanguinolenta</name>
    <dbReference type="NCBI Taxonomy" id="230812"/>
    <lineage>
        <taxon>Eukaryota</taxon>
        <taxon>Fungi</taxon>
        <taxon>Dikarya</taxon>
        <taxon>Basidiomycota</taxon>
        <taxon>Agaricomycotina</taxon>
        <taxon>Agaricomycetes</taxon>
        <taxon>Agaricomycetidae</taxon>
        <taxon>Agaricales</taxon>
        <taxon>Marasmiineae</taxon>
        <taxon>Mycenaceae</taxon>
        <taxon>Mycena</taxon>
    </lineage>
</organism>
<feature type="region of interest" description="Disordered" evidence="1">
    <location>
        <begin position="90"/>
        <end position="109"/>
    </location>
</feature>
<evidence type="ECO:0000313" key="3">
    <source>
        <dbReference type="Proteomes" id="UP000623467"/>
    </source>
</evidence>
<feature type="compositionally biased region" description="Polar residues" evidence="1">
    <location>
        <begin position="99"/>
        <end position="109"/>
    </location>
</feature>
<evidence type="ECO:0000313" key="2">
    <source>
        <dbReference type="EMBL" id="KAF7337240.1"/>
    </source>
</evidence>
<proteinExistence type="predicted"/>
<dbReference type="EMBL" id="JACAZH010000035">
    <property type="protein sequence ID" value="KAF7337240.1"/>
    <property type="molecule type" value="Genomic_DNA"/>
</dbReference>